<evidence type="ECO:0000256" key="4">
    <source>
        <dbReference type="ARBA" id="ARBA00022676"/>
    </source>
</evidence>
<organism evidence="14">
    <name type="scientific">Hymenolepis diminuta</name>
    <name type="common">Rat tapeworm</name>
    <dbReference type="NCBI Taxonomy" id="6216"/>
    <lineage>
        <taxon>Eukaryota</taxon>
        <taxon>Metazoa</taxon>
        <taxon>Spiralia</taxon>
        <taxon>Lophotrochozoa</taxon>
        <taxon>Platyhelminthes</taxon>
        <taxon>Cestoda</taxon>
        <taxon>Eucestoda</taxon>
        <taxon>Cyclophyllidea</taxon>
        <taxon>Hymenolepididae</taxon>
        <taxon>Hymenolepis</taxon>
    </lineage>
</organism>
<dbReference type="Pfam" id="PF03155">
    <property type="entry name" value="Alg6_Alg8"/>
    <property type="match status" value="1"/>
</dbReference>
<evidence type="ECO:0000256" key="10">
    <source>
        <dbReference type="RuleBase" id="RU363110"/>
    </source>
</evidence>
<accession>A0A0R3SZE3</accession>
<feature type="chain" id="PRO_5043131561" description="Alpha-1,3-glucosyltransferase" evidence="11">
    <location>
        <begin position="19"/>
        <end position="486"/>
    </location>
</feature>
<dbReference type="EC" id="2.4.1.-" evidence="10"/>
<sequence length="486" mass="55318">MGISSSFLFEFTIPLALGLVLRSATLLHPYSGKSSPPMYGDYEAQRHWMEVTVNLPFSEWYVNTSSNDLLYWGLDYPPLTAYHSYLLGRIAKFFNPEWIELLKSRGFESNDHKRFMRMSVLISDFLTYMLAVLFYCGITVQVLRKGSKLSGISVAVLMLSFPGLILIDHGHFQYNCVSLGLFLISLILFSKNCDILGSIAFCLALLYKQMELYHALPIFFYLLSKSFSYTLLAGVRRVGILGLTVCATFAVVLLPFLTSLEQLKHVAVRMFPVDRGLYEDKVANFWCVSSVFVKWRQLFTKDFLVYCCGIATIMSSLPACCKIFRKPTFPHLILSEVIVSLAFFLFSYHVHEKSILLVCVPVLCLLVFYPLSSTYFLIIATLSMWQLFVKDGLWQGCLALVVVYYVISSLCLAIDATGKSRVSLIHFFPLSLSLLGYAVIFILPLIVPPPVRYPFLFPLILNIYSFVHFVGFFVFWYCQLFSSGTM</sequence>
<dbReference type="InterPro" id="IPR004856">
    <property type="entry name" value="Glyco_trans_ALG6/ALG8"/>
</dbReference>
<evidence type="ECO:0000256" key="3">
    <source>
        <dbReference type="ARBA" id="ARBA00008715"/>
    </source>
</evidence>
<evidence type="ECO:0000256" key="8">
    <source>
        <dbReference type="ARBA" id="ARBA00022989"/>
    </source>
</evidence>
<proteinExistence type="inferred from homology"/>
<dbReference type="AlphaFoldDB" id="A0A0R3SZE3"/>
<reference evidence="12 13" key="2">
    <citation type="submission" date="2018-11" db="EMBL/GenBank/DDBJ databases">
        <authorList>
            <consortium name="Pathogen Informatics"/>
        </authorList>
    </citation>
    <scope>NUCLEOTIDE SEQUENCE [LARGE SCALE GENOMIC DNA]</scope>
</reference>
<evidence type="ECO:0000256" key="6">
    <source>
        <dbReference type="ARBA" id="ARBA00022692"/>
    </source>
</evidence>
<feature type="transmembrane region" description="Helical" evidence="10">
    <location>
        <begin position="424"/>
        <end position="447"/>
    </location>
</feature>
<dbReference type="PANTHER" id="PTHR12413:SF1">
    <property type="entry name" value="DOLICHYL PYROPHOSPHATE MAN9GLCNAC2 ALPHA-1,3-GLUCOSYLTRANSFERASE"/>
    <property type="match status" value="1"/>
</dbReference>
<evidence type="ECO:0000256" key="11">
    <source>
        <dbReference type="SAM" id="SignalP"/>
    </source>
</evidence>
<evidence type="ECO:0000256" key="1">
    <source>
        <dbReference type="ARBA" id="ARBA00004477"/>
    </source>
</evidence>
<keyword evidence="7 10" id="KW-0256">Endoplasmic reticulum</keyword>
<evidence type="ECO:0000256" key="9">
    <source>
        <dbReference type="ARBA" id="ARBA00023136"/>
    </source>
</evidence>
<keyword evidence="8 10" id="KW-1133">Transmembrane helix</keyword>
<feature type="transmembrane region" description="Helical" evidence="10">
    <location>
        <begin position="179"/>
        <end position="206"/>
    </location>
</feature>
<comment type="similarity">
    <text evidence="3 10">Belongs to the ALG6/ALG8 glucosyltransferase family.</text>
</comment>
<feature type="transmembrane region" description="Helical" evidence="10">
    <location>
        <begin position="149"/>
        <end position="167"/>
    </location>
</feature>
<evidence type="ECO:0000256" key="7">
    <source>
        <dbReference type="ARBA" id="ARBA00022824"/>
    </source>
</evidence>
<comment type="pathway">
    <text evidence="2 10">Protein modification; protein glycosylation.</text>
</comment>
<comment type="subcellular location">
    <subcellularLocation>
        <location evidence="1 10">Endoplasmic reticulum membrane</location>
        <topology evidence="1 10">Multi-pass membrane protein</topology>
    </subcellularLocation>
</comment>
<evidence type="ECO:0000256" key="2">
    <source>
        <dbReference type="ARBA" id="ARBA00004922"/>
    </source>
</evidence>
<evidence type="ECO:0000313" key="14">
    <source>
        <dbReference type="WBParaSite" id="HDID_0001113901-mRNA-1"/>
    </source>
</evidence>
<gene>
    <name evidence="12" type="ORF">HDID_LOCUS11136</name>
</gene>
<keyword evidence="4 10" id="KW-0328">Glycosyltransferase</keyword>
<keyword evidence="9 10" id="KW-0472">Membrane</keyword>
<dbReference type="Proteomes" id="UP000274504">
    <property type="component" value="Unassembled WGS sequence"/>
</dbReference>
<feature type="transmembrane region" description="Helical" evidence="10">
    <location>
        <begin position="303"/>
        <end position="325"/>
    </location>
</feature>
<keyword evidence="11" id="KW-0732">Signal</keyword>
<dbReference type="EMBL" id="UYSG01012593">
    <property type="protein sequence ID" value="VDL64896.1"/>
    <property type="molecule type" value="Genomic_DNA"/>
</dbReference>
<evidence type="ECO:0000256" key="5">
    <source>
        <dbReference type="ARBA" id="ARBA00022679"/>
    </source>
</evidence>
<dbReference type="OrthoDB" id="4983at2759"/>
<keyword evidence="6 10" id="KW-0812">Transmembrane</keyword>
<dbReference type="PANTHER" id="PTHR12413">
    <property type="entry name" value="DOLICHYL GLYCOSYLTRANSFERASE"/>
    <property type="match status" value="1"/>
</dbReference>
<keyword evidence="5 10" id="KW-0808">Transferase</keyword>
<feature type="transmembrane region" description="Helical" evidence="10">
    <location>
        <begin position="355"/>
        <end position="380"/>
    </location>
</feature>
<feature type="transmembrane region" description="Helical" evidence="10">
    <location>
        <begin position="453"/>
        <end position="478"/>
    </location>
</feature>
<reference evidence="14" key="1">
    <citation type="submission" date="2017-02" db="UniProtKB">
        <authorList>
            <consortium name="WormBaseParasite"/>
        </authorList>
    </citation>
    <scope>IDENTIFICATION</scope>
</reference>
<feature type="transmembrane region" description="Helical" evidence="10">
    <location>
        <begin position="331"/>
        <end position="348"/>
    </location>
</feature>
<feature type="transmembrane region" description="Helical" evidence="10">
    <location>
        <begin position="213"/>
        <end position="232"/>
    </location>
</feature>
<feature type="transmembrane region" description="Helical" evidence="10">
    <location>
        <begin position="392"/>
        <end position="412"/>
    </location>
</feature>
<protein>
    <recommendedName>
        <fullName evidence="10">Alpha-1,3-glucosyltransferase</fullName>
        <ecNumber evidence="10">2.4.1.-</ecNumber>
    </recommendedName>
</protein>
<dbReference type="STRING" id="6216.A0A0R3SZE3"/>
<dbReference type="GO" id="GO:0042281">
    <property type="term" value="F:dolichyl pyrophosphate Man9GlcNAc2 alpha-1,3-glucosyltransferase activity"/>
    <property type="evidence" value="ECO:0007669"/>
    <property type="project" value="TreeGrafter"/>
</dbReference>
<feature type="transmembrane region" description="Helical" evidence="10">
    <location>
        <begin position="238"/>
        <end position="260"/>
    </location>
</feature>
<name>A0A0R3SZE3_HYMDI</name>
<dbReference type="UniPathway" id="UPA00378"/>
<dbReference type="GO" id="GO:0005789">
    <property type="term" value="C:endoplasmic reticulum membrane"/>
    <property type="evidence" value="ECO:0007669"/>
    <property type="project" value="UniProtKB-SubCell"/>
</dbReference>
<feature type="signal peptide" evidence="11">
    <location>
        <begin position="1"/>
        <end position="18"/>
    </location>
</feature>
<evidence type="ECO:0000313" key="12">
    <source>
        <dbReference type="EMBL" id="VDL64896.1"/>
    </source>
</evidence>
<dbReference type="WBParaSite" id="HDID_0001113901-mRNA-1">
    <property type="protein sequence ID" value="HDID_0001113901-mRNA-1"/>
    <property type="gene ID" value="HDID_0001113901"/>
</dbReference>
<evidence type="ECO:0000313" key="13">
    <source>
        <dbReference type="Proteomes" id="UP000274504"/>
    </source>
</evidence>
<feature type="transmembrane region" description="Helical" evidence="10">
    <location>
        <begin position="115"/>
        <end position="137"/>
    </location>
</feature>